<name>A0A812X9D1_SYMPI</name>
<accession>A0A812X9D1</accession>
<dbReference type="SUPFAM" id="SSF57492">
    <property type="entry name" value="Trefoil"/>
    <property type="match status" value="1"/>
</dbReference>
<evidence type="ECO:0000259" key="12">
    <source>
        <dbReference type="PROSITE" id="PS51448"/>
    </source>
</evidence>
<evidence type="ECO:0000256" key="7">
    <source>
        <dbReference type="ARBA" id="ARBA00023295"/>
    </source>
</evidence>
<reference evidence="13" key="1">
    <citation type="submission" date="2021-02" db="EMBL/GenBank/DDBJ databases">
        <authorList>
            <person name="Dougan E. K."/>
            <person name="Rhodes N."/>
            <person name="Thang M."/>
            <person name="Chan C."/>
        </authorList>
    </citation>
    <scope>NUCLEOTIDE SEQUENCE</scope>
</reference>
<evidence type="ECO:0000256" key="11">
    <source>
        <dbReference type="SAM" id="Phobius"/>
    </source>
</evidence>
<evidence type="ECO:0000256" key="9">
    <source>
        <dbReference type="PROSITE-ProRule" id="PRU00221"/>
    </source>
</evidence>
<keyword evidence="11" id="KW-0812">Transmembrane</keyword>
<dbReference type="InterPro" id="IPR000519">
    <property type="entry name" value="P_trefoil_dom"/>
</dbReference>
<dbReference type="SMART" id="SM00018">
    <property type="entry name" value="PD"/>
    <property type="match status" value="1"/>
</dbReference>
<sequence length="948" mass="104231">MSRILLATYRSIVATGASPLANPVALKQFGITWAGLYVISNIVRPVRISIALAISKPFDNMVNGLQDKFGCKRWMAVGLVVLLLNVVLTIALLWGGHGPAWLAALSMCGHPADKGTYLQGHNSLKEGALKVAEVDGRGSARNDMSLSHLRTGVKVDPSQFGTLVKAGRDWYLLVGTQMGTLQAFKIADLLMELPIWGRIAPHLPNKETSRRKGRAKTMRTSVLKSKEADGRLAEIEKEHEAALEASRTPGQRPFPPSVPQLKLYSRWRRHDYAIEFVKSVADLILTIDTKNGLKVCQAEDSRILFRLLLPEFSCLTPYLASSEPLPEADIDVEQAQIRHTAEALCASSLVLAVRASEGCQDIDPTERVDCMKMDEGSCTAAGCCWSPVDPNPENLPWCFFSDKKVQTCKLGADPQAPFSDAEIQEVIKYFEANLNAEGTGEVMASPDHATGPGGDYYFAWARDGALSMNAYLQSKGSLQEVEEKMDSWISWLERSQNQPDPNNINILVEPKYLIPEGTPYTGGWCRPQNDGPGLRAITAMAYAALKPDMGKRIWTLVKQNLDWVAQNYDSETCDLWEEVRSTNFFWNRYTMRKALKLGAEFAKSVGDDEGSAAMYSSHADSISKLLSSHVDSDGFVFESTNRRKDTAVIEAFNVADMDDGVFSPLSKEVVTTLSGLSQLFCRSYALNQEAASKGTPGVLFGRYEGDSYAGGNPWVLLTASASTLLYRQAAAAAHTPPAAEAKQLLSDLLGREPTPQNLLGAGDALLLLMKKYLSNGMRMNEQIDRNTGELKSAQDLTWNYSNILKAMNARKAAADMLKKTDHSARLLGMTLGNSRGTLEMVELPWSTPDVEVFSSQASHAGPVLQVDYLLPFEIFVSVGEDDTVRFWSSALQLLREVFFPQPCSTVAFLRLPDMDSNAGHGDVLVGFAAHVERVPMEVWARGVKHERL</sequence>
<protein>
    <recommendedName>
        <fullName evidence="3">glucan 1,4-alpha-glucosidase</fullName>
        <ecNumber evidence="3">3.2.1.3</ecNumber>
    </recommendedName>
</protein>
<feature type="repeat" description="WD" evidence="9">
    <location>
        <begin position="856"/>
        <end position="888"/>
    </location>
</feature>
<dbReference type="InterPro" id="IPR011613">
    <property type="entry name" value="GH15-like"/>
</dbReference>
<keyword evidence="8" id="KW-0624">Polysaccharide degradation</keyword>
<dbReference type="Pfam" id="PF00088">
    <property type="entry name" value="Trefoil"/>
    <property type="match status" value="1"/>
</dbReference>
<dbReference type="PANTHER" id="PTHR31616">
    <property type="entry name" value="TREHALASE"/>
    <property type="match status" value="1"/>
</dbReference>
<feature type="transmembrane region" description="Helical" evidence="11">
    <location>
        <begin position="74"/>
        <end position="94"/>
    </location>
</feature>
<dbReference type="InterPro" id="IPR008928">
    <property type="entry name" value="6-hairpin_glycosidase_sf"/>
</dbReference>
<gene>
    <name evidence="13" type="primary">GAA</name>
    <name evidence="13" type="ORF">SPIL2461_LOCUS20966</name>
</gene>
<dbReference type="OrthoDB" id="6123450at2759"/>
<dbReference type="InterPro" id="IPR012341">
    <property type="entry name" value="6hp_glycosidase-like_sf"/>
</dbReference>
<evidence type="ECO:0000313" key="14">
    <source>
        <dbReference type="Proteomes" id="UP000649617"/>
    </source>
</evidence>
<dbReference type="PROSITE" id="PS50082">
    <property type="entry name" value="WD_REPEATS_2"/>
    <property type="match status" value="1"/>
</dbReference>
<evidence type="ECO:0000256" key="3">
    <source>
        <dbReference type="ARBA" id="ARBA00012593"/>
    </source>
</evidence>
<proteinExistence type="inferred from homology"/>
<evidence type="ECO:0000256" key="10">
    <source>
        <dbReference type="PROSITE-ProRule" id="PRU00779"/>
    </source>
</evidence>
<dbReference type="PRINTS" id="PR00736">
    <property type="entry name" value="GLHYDRLASE15"/>
</dbReference>
<keyword evidence="5" id="KW-1015">Disulfide bond</keyword>
<keyword evidence="4" id="KW-0378">Hydrolase</keyword>
<dbReference type="GO" id="GO:0004339">
    <property type="term" value="F:glucan 1,4-alpha-glucosidase activity"/>
    <property type="evidence" value="ECO:0007669"/>
    <property type="project" value="UniProtKB-EC"/>
</dbReference>
<evidence type="ECO:0000256" key="4">
    <source>
        <dbReference type="ARBA" id="ARBA00022801"/>
    </source>
</evidence>
<keyword evidence="9" id="KW-0853">WD repeat</keyword>
<evidence type="ECO:0000313" key="13">
    <source>
        <dbReference type="EMBL" id="CAE7730909.1"/>
    </source>
</evidence>
<evidence type="ECO:0000256" key="2">
    <source>
        <dbReference type="ARBA" id="ARBA00006188"/>
    </source>
</evidence>
<comment type="catalytic activity">
    <reaction evidence="1">
        <text>Hydrolysis of terminal (1-&gt;4)-linked alpha-D-glucose residues successively from non-reducing ends of the chains with release of beta-D-glucose.</text>
        <dbReference type="EC" id="3.2.1.3"/>
    </reaction>
</comment>
<comment type="similarity">
    <text evidence="2">Belongs to the glycosyl hydrolase 15 family.</text>
</comment>
<dbReference type="Proteomes" id="UP000649617">
    <property type="component" value="Unassembled WGS sequence"/>
</dbReference>
<dbReference type="AlphaFoldDB" id="A0A812X9D1"/>
<feature type="domain" description="P-type" evidence="12">
    <location>
        <begin position="357"/>
        <end position="402"/>
    </location>
</feature>
<dbReference type="PROSITE" id="PS51448">
    <property type="entry name" value="P_TREFOIL_2"/>
    <property type="match status" value="1"/>
</dbReference>
<dbReference type="InterPro" id="IPR000165">
    <property type="entry name" value="Glucoamylase"/>
</dbReference>
<keyword evidence="6" id="KW-0119">Carbohydrate metabolism</keyword>
<comment type="caution">
    <text evidence="10">Lacks conserved residue(s) required for the propagation of feature annotation.</text>
</comment>
<dbReference type="EC" id="3.2.1.3" evidence="3"/>
<evidence type="ECO:0000256" key="5">
    <source>
        <dbReference type="ARBA" id="ARBA00023157"/>
    </source>
</evidence>
<comment type="caution">
    <text evidence="13">The sequence shown here is derived from an EMBL/GenBank/DDBJ whole genome shotgun (WGS) entry which is preliminary data.</text>
</comment>
<evidence type="ECO:0000256" key="6">
    <source>
        <dbReference type="ARBA" id="ARBA00023277"/>
    </source>
</evidence>
<keyword evidence="7" id="KW-0326">Glycosidase</keyword>
<dbReference type="CDD" id="cd00111">
    <property type="entry name" value="Trefoil"/>
    <property type="match status" value="1"/>
</dbReference>
<dbReference type="SUPFAM" id="SSF48208">
    <property type="entry name" value="Six-hairpin glycosidases"/>
    <property type="match status" value="1"/>
</dbReference>
<dbReference type="InterPro" id="IPR044913">
    <property type="entry name" value="P_trefoil_dom_sf"/>
</dbReference>
<evidence type="ECO:0000256" key="1">
    <source>
        <dbReference type="ARBA" id="ARBA00001863"/>
    </source>
</evidence>
<dbReference type="GO" id="GO:0000272">
    <property type="term" value="P:polysaccharide catabolic process"/>
    <property type="evidence" value="ECO:0007669"/>
    <property type="project" value="UniProtKB-KW"/>
</dbReference>
<dbReference type="InterPro" id="IPR001680">
    <property type="entry name" value="WD40_rpt"/>
</dbReference>
<evidence type="ECO:0000256" key="8">
    <source>
        <dbReference type="ARBA" id="ARBA00023326"/>
    </source>
</evidence>
<dbReference type="Gene3D" id="4.10.110.10">
    <property type="entry name" value="Spasmolytic Protein, domain 1"/>
    <property type="match status" value="1"/>
</dbReference>
<feature type="non-terminal residue" evidence="13">
    <location>
        <position position="1"/>
    </location>
</feature>
<dbReference type="Pfam" id="PF00723">
    <property type="entry name" value="Glyco_hydro_15"/>
    <property type="match status" value="1"/>
</dbReference>
<dbReference type="EMBL" id="CAJNIZ010045826">
    <property type="protein sequence ID" value="CAE7730909.1"/>
    <property type="molecule type" value="Genomic_DNA"/>
</dbReference>
<keyword evidence="14" id="KW-1185">Reference proteome</keyword>
<dbReference type="Gene3D" id="1.50.10.10">
    <property type="match status" value="1"/>
</dbReference>
<organism evidence="13 14">
    <name type="scientific">Symbiodinium pilosum</name>
    <name type="common">Dinoflagellate</name>
    <dbReference type="NCBI Taxonomy" id="2952"/>
    <lineage>
        <taxon>Eukaryota</taxon>
        <taxon>Sar</taxon>
        <taxon>Alveolata</taxon>
        <taxon>Dinophyceae</taxon>
        <taxon>Suessiales</taxon>
        <taxon>Symbiodiniaceae</taxon>
        <taxon>Symbiodinium</taxon>
    </lineage>
</organism>
<dbReference type="PANTHER" id="PTHR31616:SF9">
    <property type="entry name" value="GLUCOAMYLASE, INTRACELLULAR SPORULATION-SPECIFIC"/>
    <property type="match status" value="1"/>
</dbReference>
<keyword evidence="11" id="KW-1133">Transmembrane helix</keyword>
<keyword evidence="11" id="KW-0472">Membrane</keyword>